<dbReference type="Gene3D" id="2.60.120.10">
    <property type="entry name" value="Jelly Rolls"/>
    <property type="match status" value="1"/>
</dbReference>
<reference evidence="2 3" key="1">
    <citation type="submission" date="2019-07" db="EMBL/GenBank/DDBJ databases">
        <title>Whole genome shotgun sequence of Kocuria turfanensis NBRC 107627.</title>
        <authorList>
            <person name="Hosoyama A."/>
            <person name="Uohara A."/>
            <person name="Ohji S."/>
            <person name="Ichikawa N."/>
        </authorList>
    </citation>
    <scope>NUCLEOTIDE SEQUENCE [LARGE SCALE GENOMIC DNA]</scope>
    <source>
        <strain evidence="2 3">NBRC 107627</strain>
    </source>
</reference>
<evidence type="ECO:0000256" key="1">
    <source>
        <dbReference type="SAM" id="MobiDB-lite"/>
    </source>
</evidence>
<name>A0A512IAH9_9MICC</name>
<dbReference type="AlphaFoldDB" id="A0A512IAH9"/>
<sequence length="170" mass="18305">MRPTQAEIDELLATCTTHRNTFLGDAVTFLRTSAGTSGECTLVHLVAEPGAGVPRRHPLHSAEHFEVLEGGALTVEIARKPHAVLPGEDATAPVDAVHLWANQGSSTVEELALRVRARHPQATRLPFIGDDVDDSRYPAEITDHSDRPLDTGGPPPDDRTATQMPGNLRT</sequence>
<feature type="compositionally biased region" description="Basic and acidic residues" evidence="1">
    <location>
        <begin position="134"/>
        <end position="149"/>
    </location>
</feature>
<feature type="region of interest" description="Disordered" evidence="1">
    <location>
        <begin position="126"/>
        <end position="170"/>
    </location>
</feature>
<dbReference type="SUPFAM" id="SSF51182">
    <property type="entry name" value="RmlC-like cupins"/>
    <property type="match status" value="1"/>
</dbReference>
<keyword evidence="3" id="KW-1185">Reference proteome</keyword>
<feature type="compositionally biased region" description="Polar residues" evidence="1">
    <location>
        <begin position="161"/>
        <end position="170"/>
    </location>
</feature>
<evidence type="ECO:0008006" key="4">
    <source>
        <dbReference type="Google" id="ProtNLM"/>
    </source>
</evidence>
<dbReference type="EMBL" id="BJZS01000026">
    <property type="protein sequence ID" value="GEO94715.1"/>
    <property type="molecule type" value="Genomic_DNA"/>
</dbReference>
<dbReference type="Proteomes" id="UP000321103">
    <property type="component" value="Unassembled WGS sequence"/>
</dbReference>
<evidence type="ECO:0000313" key="3">
    <source>
        <dbReference type="Proteomes" id="UP000321103"/>
    </source>
</evidence>
<proteinExistence type="predicted"/>
<protein>
    <recommendedName>
        <fullName evidence="4">Cupin 2 conserved barrel domain-containing protein</fullName>
    </recommendedName>
</protein>
<dbReference type="InterPro" id="IPR014710">
    <property type="entry name" value="RmlC-like_jellyroll"/>
</dbReference>
<accession>A0A512IAH9</accession>
<dbReference type="RefSeq" id="WP_062736707.1">
    <property type="nucleotide sequence ID" value="NZ_BJZS01000026.1"/>
</dbReference>
<evidence type="ECO:0000313" key="2">
    <source>
        <dbReference type="EMBL" id="GEO94715.1"/>
    </source>
</evidence>
<dbReference type="InterPro" id="IPR011051">
    <property type="entry name" value="RmlC_Cupin_sf"/>
</dbReference>
<comment type="caution">
    <text evidence="2">The sequence shown here is derived from an EMBL/GenBank/DDBJ whole genome shotgun (WGS) entry which is preliminary data.</text>
</comment>
<organism evidence="2 3">
    <name type="scientific">Kocuria turfanensis</name>
    <dbReference type="NCBI Taxonomy" id="388357"/>
    <lineage>
        <taxon>Bacteria</taxon>
        <taxon>Bacillati</taxon>
        <taxon>Actinomycetota</taxon>
        <taxon>Actinomycetes</taxon>
        <taxon>Micrococcales</taxon>
        <taxon>Micrococcaceae</taxon>
        <taxon>Kocuria</taxon>
    </lineage>
</organism>
<gene>
    <name evidence="2" type="ORF">KTU01_08380</name>
</gene>